<dbReference type="AlphaFoldDB" id="A0A6L3MLK2"/>
<reference evidence="1 2" key="1">
    <citation type="submission" date="2019-09" db="EMBL/GenBank/DDBJ databases">
        <title>Draft genome sequences of 48 bacterial type strains from the CCUG.</title>
        <authorList>
            <person name="Tunovic T."/>
            <person name="Pineiro-Iglesias B."/>
            <person name="Unosson C."/>
            <person name="Inganas E."/>
            <person name="Ohlen M."/>
            <person name="Cardew S."/>
            <person name="Jensie-Markopoulos S."/>
            <person name="Salva-Serra F."/>
            <person name="Jaen-Luchoro D."/>
            <person name="Karlsson R."/>
            <person name="Svensson-Stadler L."/>
            <person name="Chun J."/>
            <person name="Moore E."/>
        </authorList>
    </citation>
    <scope>NUCLEOTIDE SEQUENCE [LARGE SCALE GENOMIC DNA]</scope>
    <source>
        <strain evidence="1 2">CCUG 65686</strain>
    </source>
</reference>
<comment type="caution">
    <text evidence="1">The sequence shown here is derived from an EMBL/GenBank/DDBJ whole genome shotgun (WGS) entry which is preliminary data.</text>
</comment>
<protein>
    <submittedName>
        <fullName evidence="1">DUF2827 domain-containing protein</fullName>
    </submittedName>
</protein>
<evidence type="ECO:0000313" key="2">
    <source>
        <dbReference type="Proteomes" id="UP000473470"/>
    </source>
</evidence>
<organism evidence="1 2">
    <name type="scientific">Burkholderia stagnalis</name>
    <dbReference type="NCBI Taxonomy" id="1503054"/>
    <lineage>
        <taxon>Bacteria</taxon>
        <taxon>Pseudomonadati</taxon>
        <taxon>Pseudomonadota</taxon>
        <taxon>Betaproteobacteria</taxon>
        <taxon>Burkholderiales</taxon>
        <taxon>Burkholderiaceae</taxon>
        <taxon>Burkholderia</taxon>
        <taxon>Burkholderia cepacia complex</taxon>
    </lineage>
</organism>
<gene>
    <name evidence="1" type="ORF">F7R25_34645</name>
</gene>
<dbReference type="InterPro" id="IPR021234">
    <property type="entry name" value="DUF2827"/>
</dbReference>
<dbReference type="Pfam" id="PF10933">
    <property type="entry name" value="DUF2827"/>
    <property type="match status" value="1"/>
</dbReference>
<dbReference type="EMBL" id="VZOK01000100">
    <property type="protein sequence ID" value="KAB0631932.1"/>
    <property type="molecule type" value="Genomic_DNA"/>
</dbReference>
<dbReference type="Proteomes" id="UP000473470">
    <property type="component" value="Unassembled WGS sequence"/>
</dbReference>
<name>A0A6L3MLK2_9BURK</name>
<accession>A0A6L3MLK2</accession>
<proteinExistence type="predicted"/>
<evidence type="ECO:0000313" key="1">
    <source>
        <dbReference type="EMBL" id="KAB0631932.1"/>
    </source>
</evidence>
<sequence length="382" mass="42830">MVTDNFQAASRGPRNERPAVGISLFARDGQAIWENGIHQNIAYLAMMLKRSDRVGPVYFLNGGDARALPAGLELDGLDVPLVQPNDVTHQLDVVIEMGAQLPVEWLKHMQALGKKRIACFVGHTYSGLAETPIFEKPSGHIFNGAPFDEVWVLAKSETIDVPLLRTLTRAPVYTIPHIWSPYFLDRRIAALASEGATFGYQPGRAAWRLATLEPNISVVKTCHYPMLACEEFFRAHPEAVEHLFVVNAMHLKEHPTFLHFANSLDLVRQHKATFEPRIDLPGFMARHADAVVSHHWENPQNYLYYDVLYGGYPLIHNSTLLGDAGYYYPDFDSEAGGRALLDAWQHHDARLDDYRAKADRLLKSVSIDNPANLDAFVARLVA</sequence>